<dbReference type="InterPro" id="IPR036397">
    <property type="entry name" value="RNaseH_sf"/>
</dbReference>
<dbReference type="Gene3D" id="3.30.420.10">
    <property type="entry name" value="Ribonuclease H-like superfamily/Ribonuclease H"/>
    <property type="match status" value="1"/>
</dbReference>
<evidence type="ECO:0000313" key="3">
    <source>
        <dbReference type="Proteomes" id="UP000192997"/>
    </source>
</evidence>
<proteinExistence type="predicted"/>
<dbReference type="PANTHER" id="PTHR46564:SF1">
    <property type="entry name" value="TRANSPOSASE"/>
    <property type="match status" value="1"/>
</dbReference>
<feature type="domain" description="Tc1-like transposase DDE" evidence="1">
    <location>
        <begin position="51"/>
        <end position="191"/>
    </location>
</feature>
<protein>
    <recommendedName>
        <fullName evidence="1">Tc1-like transposase DDE domain-containing protein</fullName>
    </recommendedName>
</protein>
<dbReference type="NCBIfam" id="NF033545">
    <property type="entry name" value="transpos_IS630"/>
    <property type="match status" value="1"/>
</dbReference>
<gene>
    <name evidence="2" type="ORF">B7O87_04225</name>
</gene>
<dbReference type="PANTHER" id="PTHR46564">
    <property type="entry name" value="TRANSPOSASE"/>
    <property type="match status" value="1"/>
</dbReference>
<comment type="caution">
    <text evidence="2">The sequence shown here is derived from an EMBL/GenBank/DDBJ whole genome shotgun (WGS) entry which is preliminary data.</text>
</comment>
<reference evidence="3" key="1">
    <citation type="submission" date="2017-04" db="EMBL/GenBank/DDBJ databases">
        <authorList>
            <person name="Abreu V.A."/>
            <person name="Popin R.V."/>
            <person name="Rigonato J."/>
            <person name="Andreote A.P."/>
            <person name="Schaker P.C."/>
            <person name="Hoff-Risseti C."/>
            <person name="Alvarenga D.O."/>
            <person name="Varani A.M."/>
            <person name="Fiore M.F."/>
        </authorList>
    </citation>
    <scope>NUCLEOTIDE SEQUENCE [LARGE SCALE GENOMIC DNA]</scope>
    <source>
        <strain evidence="3">CENA303</strain>
    </source>
</reference>
<sequence>MLVSQPCIEHYKSWVYGAKKTLNASEQDSPRVQELRHDYRRWLDKIDIRNLVFVDESGINLGMSRLFARSQDGQRAIGSVPGNKGKNISLIGALNMDGILAAMTVEGSTNTEVFVTYVNQVLVPQLWKGAIVVMDNLKVHYAERVRLSIESVGAKVKFLPPYSPDLSPIELCWSKLKQFLRSREARTLEALNEAVTSAVNYITAEDALNWFNHCGLFT</sequence>
<organism evidence="2 3">
    <name type="scientific">Cylindrospermopsis raciborskii CENA303</name>
    <dbReference type="NCBI Taxonomy" id="1170769"/>
    <lineage>
        <taxon>Bacteria</taxon>
        <taxon>Bacillati</taxon>
        <taxon>Cyanobacteriota</taxon>
        <taxon>Cyanophyceae</taxon>
        <taxon>Nostocales</taxon>
        <taxon>Aphanizomenonaceae</taxon>
        <taxon>Cylindrospermopsis</taxon>
    </lineage>
</organism>
<evidence type="ECO:0000313" key="2">
    <source>
        <dbReference type="EMBL" id="OSO94034.1"/>
    </source>
</evidence>
<name>A0A1X4GA15_9CYAN</name>
<dbReference type="Pfam" id="PF13358">
    <property type="entry name" value="DDE_3"/>
    <property type="match status" value="1"/>
</dbReference>
<dbReference type="GO" id="GO:0003676">
    <property type="term" value="F:nucleic acid binding"/>
    <property type="evidence" value="ECO:0007669"/>
    <property type="project" value="InterPro"/>
</dbReference>
<accession>A0A1X4GA15</accession>
<dbReference type="RefSeq" id="WP_085727326.1">
    <property type="nucleotide sequence ID" value="NZ_NBYN01000015.1"/>
</dbReference>
<dbReference type="Proteomes" id="UP000192997">
    <property type="component" value="Unassembled WGS sequence"/>
</dbReference>
<dbReference type="InterPro" id="IPR047655">
    <property type="entry name" value="Transpos_IS630-like"/>
</dbReference>
<dbReference type="EMBL" id="NBYN01000015">
    <property type="protein sequence ID" value="OSO94034.1"/>
    <property type="molecule type" value="Genomic_DNA"/>
</dbReference>
<dbReference type="InterPro" id="IPR038717">
    <property type="entry name" value="Tc1-like_DDE_dom"/>
</dbReference>
<evidence type="ECO:0000259" key="1">
    <source>
        <dbReference type="Pfam" id="PF13358"/>
    </source>
</evidence>
<dbReference type="AlphaFoldDB" id="A0A1X4GA15"/>